<sequence length="298" mass="35047">MKTLIACLIVLSVLACKKNTSSEQVVNINTESESQHKSEDQKAEDSLVVFSEKNLEKNQENTTSIKREQLIKAKDDKSQLQELVVSKKLYKEDDLYIIDYQYPYLNETIDPGYSAFNSYIKENYLDIEKTQNQILEDKELLCDTLKIKKFRDKRIIDYKIYNAKNDLISVVLYKENYYSGMKHSTYLFDCINFDLNNHNFVYFDTFFETGSEEEVYTIINAIIKESINSGELYYDCWELSKGDFQVYKNNFVIDDDMIKFYFDDCIICPSYTGTYFIEIPTTKIMHLLKKYNAPPEVS</sequence>
<dbReference type="STRING" id="570521.SAMN04488508_107217"/>
<dbReference type="InterPro" id="IPR037126">
    <property type="entry name" value="PdaC/RsiV-like_sf"/>
</dbReference>
<proteinExistence type="predicted"/>
<dbReference type="PROSITE" id="PS51257">
    <property type="entry name" value="PROKAR_LIPOPROTEIN"/>
    <property type="match status" value="1"/>
</dbReference>
<dbReference type="Proteomes" id="UP000184432">
    <property type="component" value="Unassembled WGS sequence"/>
</dbReference>
<accession>A0A1M6IA64</accession>
<evidence type="ECO:0000313" key="1">
    <source>
        <dbReference type="EMBL" id="SHJ31389.1"/>
    </source>
</evidence>
<dbReference type="Gene3D" id="3.90.640.20">
    <property type="entry name" value="Heat-shock cognate protein, ATPase"/>
    <property type="match status" value="1"/>
</dbReference>
<gene>
    <name evidence="1" type="ORF">SAMN04488508_107217</name>
</gene>
<evidence type="ECO:0000313" key="2">
    <source>
        <dbReference type="Proteomes" id="UP000184432"/>
    </source>
</evidence>
<protein>
    <submittedName>
        <fullName evidence="1">Uncharacterized protein</fullName>
    </submittedName>
</protein>
<dbReference type="RefSeq" id="WP_170864618.1">
    <property type="nucleotide sequence ID" value="NZ_FQYP01000007.1"/>
</dbReference>
<name>A0A1M6IA64_9FLAO</name>
<reference evidence="2" key="1">
    <citation type="submission" date="2016-11" db="EMBL/GenBank/DDBJ databases">
        <authorList>
            <person name="Varghese N."/>
            <person name="Submissions S."/>
        </authorList>
    </citation>
    <scope>NUCLEOTIDE SEQUENCE [LARGE SCALE GENOMIC DNA]</scope>
    <source>
        <strain evidence="2">DSM 22623</strain>
    </source>
</reference>
<dbReference type="EMBL" id="FQYP01000007">
    <property type="protein sequence ID" value="SHJ31389.1"/>
    <property type="molecule type" value="Genomic_DNA"/>
</dbReference>
<organism evidence="1 2">
    <name type="scientific">Aquimarina spongiae</name>
    <dbReference type="NCBI Taxonomy" id="570521"/>
    <lineage>
        <taxon>Bacteria</taxon>
        <taxon>Pseudomonadati</taxon>
        <taxon>Bacteroidota</taxon>
        <taxon>Flavobacteriia</taxon>
        <taxon>Flavobacteriales</taxon>
        <taxon>Flavobacteriaceae</taxon>
        <taxon>Aquimarina</taxon>
    </lineage>
</organism>
<keyword evidence="2" id="KW-1185">Reference proteome</keyword>
<dbReference type="Gene3D" id="3.30.565.40">
    <property type="entry name" value="Fervidobacterium nodosum Rt17-B1 like"/>
    <property type="match status" value="1"/>
</dbReference>
<dbReference type="AlphaFoldDB" id="A0A1M6IA64"/>